<keyword evidence="2" id="KW-0472">Membrane</keyword>
<feature type="transmembrane region" description="Helical" evidence="2">
    <location>
        <begin position="73"/>
        <end position="95"/>
    </location>
</feature>
<reference evidence="3 4" key="1">
    <citation type="submission" date="2024-04" db="EMBL/GenBank/DDBJ databases">
        <title>Defined microbial consortia suppress multidrug-resistant proinflammatory Enterobacteriaceae via ecological control.</title>
        <authorList>
            <person name="Furuichi M."/>
            <person name="Kawaguchi T."/>
            <person name="Pust M."/>
            <person name="Yasuma K."/>
            <person name="Plichta D."/>
            <person name="Hasegawa N."/>
            <person name="Ohya T."/>
            <person name="Bhattarai S."/>
            <person name="Sasajima S."/>
            <person name="Aoto Y."/>
            <person name="Tuganbaev T."/>
            <person name="Yaginuma M."/>
            <person name="Ueda M."/>
            <person name="Okahashi N."/>
            <person name="Amafuji K."/>
            <person name="Kiridooshi Y."/>
            <person name="Sugita K."/>
            <person name="Strazar M."/>
            <person name="Skelly A."/>
            <person name="Suda W."/>
            <person name="Hattori M."/>
            <person name="Nakamoto N."/>
            <person name="Caballero S."/>
            <person name="Norman J."/>
            <person name="Olle B."/>
            <person name="Tanoue T."/>
            <person name="Arita M."/>
            <person name="Bucci V."/>
            <person name="Atarashi K."/>
            <person name="Xavier R."/>
            <person name="Honda K."/>
        </authorList>
    </citation>
    <scope>NUCLEOTIDE SEQUENCE [LARGE SCALE GENOMIC DNA]</scope>
    <source>
        <strain evidence="4">k04-0078-D8-1</strain>
    </source>
</reference>
<protein>
    <recommendedName>
        <fullName evidence="5">Beta propeller domain-containing protein</fullName>
    </recommendedName>
</protein>
<keyword evidence="4" id="KW-1185">Reference proteome</keyword>
<evidence type="ECO:0008006" key="5">
    <source>
        <dbReference type="Google" id="ProtNLM"/>
    </source>
</evidence>
<dbReference type="InterPro" id="IPR019198">
    <property type="entry name" value="Beta_propeller_containing"/>
</dbReference>
<keyword evidence="2" id="KW-0812">Transmembrane</keyword>
<feature type="compositionally biased region" description="Basic and acidic residues" evidence="1">
    <location>
        <begin position="134"/>
        <end position="162"/>
    </location>
</feature>
<sequence length="746" mass="82385">MKDENFNDNQMQDEYKRREIIQKIRESAGKETIPEDLDPENLDNLIKQEGKAEDRSGRWREAAADFAFRYRKAAGVAAAFVILVIAAVNLTPLMYSGSASEKSTGNAASMDSAAEAAKEDAQAGNASDSGGNAGDEKRDSKDMAKADEAKADEAKAEKKDQVEGYVSGSSYEELYEQIYTETQKAQEEWERKIMSDTQNLAGQSDGSAAKSDAAASQETAAVEDSASQDAGAAAGGGGGYSDTNVRTEGVDEGDIVKTDGSYIYTLNRSGILRIVAVDGGDMSVAGQISLDDLTDSIQEMYVDGNTLCVVTSGYDSGLEWQGDDAYMVNSRDFVRLYTYDITDKSKITLKGTVEQDGIYDSTRKVGNYVYLFSQFYPAYKDQVQPAQPRLYVPSVNNELLDSADVLYPAIPQRENGQLVISSVNLEKPDKIQDSKSLIGASGRTYVSTESIYIFGDDYTGEEMQTQIVRFSYKDGEIQAGAAGEINGSINNTFSMDEYEGYLRVVATRYNDGWWGGNMSNSLFVLDDKLKMVGKVEDLAKGEQIYSARFMGDTGYFVTYRQMDPLFSVDLSDPTDPKILGELKITGFSEYLHFYGEDRLLGIGWETDPDTGERLGLKLSMFDISNPAKVKEIDKMVLKNVDFCQAMDNYRSILIDPGENILGFGMGVYDTQNYELQGYYGVFTYDPEEGFQKLLYQSMSKWMDSSGDELAGVRGLYIGDTFYMCGSSGISAYDRNKEYENCGILEW</sequence>
<organism evidence="3 4">
    <name type="scientific">Blautia hominis</name>
    <dbReference type="NCBI Taxonomy" id="2025493"/>
    <lineage>
        <taxon>Bacteria</taxon>
        <taxon>Bacillati</taxon>
        <taxon>Bacillota</taxon>
        <taxon>Clostridia</taxon>
        <taxon>Lachnospirales</taxon>
        <taxon>Lachnospiraceae</taxon>
        <taxon>Blautia</taxon>
    </lineage>
</organism>
<feature type="region of interest" description="Disordered" evidence="1">
    <location>
        <begin position="200"/>
        <end position="247"/>
    </location>
</feature>
<accession>A0ABQ0BIW4</accession>
<dbReference type="Proteomes" id="UP001600943">
    <property type="component" value="Unassembled WGS sequence"/>
</dbReference>
<name>A0ABQ0BIW4_9FIRM</name>
<gene>
    <name evidence="3" type="ORF">K040078D81_55130</name>
</gene>
<dbReference type="Pfam" id="PF09826">
    <property type="entry name" value="Beta_propel"/>
    <property type="match status" value="1"/>
</dbReference>
<evidence type="ECO:0000313" key="3">
    <source>
        <dbReference type="EMBL" id="GAA6411396.1"/>
    </source>
</evidence>
<dbReference type="RefSeq" id="WP_390410076.1">
    <property type="nucleotide sequence ID" value="NZ_BAABYW010000002.1"/>
</dbReference>
<feature type="region of interest" description="Disordered" evidence="1">
    <location>
        <begin position="98"/>
        <end position="163"/>
    </location>
</feature>
<evidence type="ECO:0000256" key="1">
    <source>
        <dbReference type="SAM" id="MobiDB-lite"/>
    </source>
</evidence>
<evidence type="ECO:0000256" key="2">
    <source>
        <dbReference type="SAM" id="Phobius"/>
    </source>
</evidence>
<dbReference type="EMBL" id="BAABYW010000002">
    <property type="protein sequence ID" value="GAA6411396.1"/>
    <property type="molecule type" value="Genomic_DNA"/>
</dbReference>
<comment type="caution">
    <text evidence="3">The sequence shown here is derived from an EMBL/GenBank/DDBJ whole genome shotgun (WGS) entry which is preliminary data.</text>
</comment>
<proteinExistence type="predicted"/>
<keyword evidence="2" id="KW-1133">Transmembrane helix</keyword>
<feature type="compositionally biased region" description="Low complexity" evidence="1">
    <location>
        <begin position="201"/>
        <end position="220"/>
    </location>
</feature>
<evidence type="ECO:0000313" key="4">
    <source>
        <dbReference type="Proteomes" id="UP001600943"/>
    </source>
</evidence>
<feature type="compositionally biased region" description="Low complexity" evidence="1">
    <location>
        <begin position="105"/>
        <end position="115"/>
    </location>
</feature>